<keyword evidence="3" id="KW-1185">Reference proteome</keyword>
<sequence>MKKLIATAFMAAASLSTVALAADEDRVEWLFVQSADGVELVDQTTLVVPLEREIFAFTDRPYRRHHYLNAHEFAALWSEGKDGFEADPPNAVMTWVVDGEVREAELELVDVAVADHGRVIVYGVDSEAGTTLPAEARQVSLFVDGMTAAEFCAKANLVCSGS</sequence>
<organism evidence="2 3">
    <name type="scientific">Spiribacter onubensis</name>
    <dbReference type="NCBI Taxonomy" id="3122420"/>
    <lineage>
        <taxon>Bacteria</taxon>
        <taxon>Pseudomonadati</taxon>
        <taxon>Pseudomonadota</taxon>
        <taxon>Gammaproteobacteria</taxon>
        <taxon>Chromatiales</taxon>
        <taxon>Ectothiorhodospiraceae</taxon>
        <taxon>Spiribacter</taxon>
    </lineage>
</organism>
<dbReference type="EMBL" id="JBAKFJ010000001">
    <property type="protein sequence ID" value="MEX0385890.1"/>
    <property type="molecule type" value="Genomic_DNA"/>
</dbReference>
<comment type="caution">
    <text evidence="2">The sequence shown here is derived from an EMBL/GenBank/DDBJ whole genome shotgun (WGS) entry which is preliminary data.</text>
</comment>
<evidence type="ECO:0000313" key="2">
    <source>
        <dbReference type="EMBL" id="MEX0385890.1"/>
    </source>
</evidence>
<accession>A0ABV3S973</accession>
<feature type="signal peptide" evidence="1">
    <location>
        <begin position="1"/>
        <end position="21"/>
    </location>
</feature>
<dbReference type="RefSeq" id="WP_367966373.1">
    <property type="nucleotide sequence ID" value="NZ_JBAKFJ010000001.1"/>
</dbReference>
<evidence type="ECO:0000313" key="3">
    <source>
        <dbReference type="Proteomes" id="UP001556653"/>
    </source>
</evidence>
<name>A0ABV3S973_9GAMM</name>
<dbReference type="Proteomes" id="UP001556653">
    <property type="component" value="Unassembled WGS sequence"/>
</dbReference>
<protein>
    <submittedName>
        <fullName evidence="2">Uncharacterized protein</fullName>
    </submittedName>
</protein>
<keyword evidence="1" id="KW-0732">Signal</keyword>
<proteinExistence type="predicted"/>
<evidence type="ECO:0000256" key="1">
    <source>
        <dbReference type="SAM" id="SignalP"/>
    </source>
</evidence>
<feature type="chain" id="PRO_5045847306" evidence="1">
    <location>
        <begin position="22"/>
        <end position="162"/>
    </location>
</feature>
<reference evidence="2 3" key="1">
    <citation type="submission" date="2024-02" db="EMBL/GenBank/DDBJ databases">
        <title>New especies of Spiribacter isolated from saline water.</title>
        <authorList>
            <person name="Leon M.J."/>
            <person name="De La Haba R."/>
            <person name="Sanchez-Porro C."/>
            <person name="Ventosa A."/>
        </authorList>
    </citation>
    <scope>NUCLEOTIDE SEQUENCE [LARGE SCALE GENOMIC DNA]</scope>
    <source>
        <strain evidence="3">ag22IC4-227</strain>
    </source>
</reference>
<gene>
    <name evidence="2" type="ORF">V6X64_02630</name>
</gene>